<name>A0ABT5MX14_9BURK</name>
<evidence type="ECO:0000256" key="8">
    <source>
        <dbReference type="ARBA" id="ARBA00023154"/>
    </source>
</evidence>
<keyword evidence="7 12" id="KW-0220">Diaminopimelate biosynthesis</keyword>
<dbReference type="EC" id="4.3.3.7" evidence="4 12"/>
<dbReference type="CDD" id="cd00950">
    <property type="entry name" value="DHDPS"/>
    <property type="match status" value="1"/>
</dbReference>
<accession>A0ABT5MX14</accession>
<evidence type="ECO:0000313" key="15">
    <source>
        <dbReference type="Proteomes" id="UP001528673"/>
    </source>
</evidence>
<dbReference type="PIRSF" id="PIRSF001365">
    <property type="entry name" value="DHDPS"/>
    <property type="match status" value="1"/>
</dbReference>
<gene>
    <name evidence="12 14" type="primary">dapA</name>
    <name evidence="14" type="ORF">PSQ40_08225</name>
</gene>
<feature type="site" description="Part of a proton relay during catalysis" evidence="12">
    <location>
        <position position="60"/>
    </location>
</feature>
<dbReference type="InterPro" id="IPR005263">
    <property type="entry name" value="DapA"/>
</dbReference>
<dbReference type="SUPFAM" id="SSF51569">
    <property type="entry name" value="Aldolase"/>
    <property type="match status" value="1"/>
</dbReference>
<evidence type="ECO:0000313" key="14">
    <source>
        <dbReference type="EMBL" id="MDD0838555.1"/>
    </source>
</evidence>
<dbReference type="PRINTS" id="PR00146">
    <property type="entry name" value="DHPICSNTHASE"/>
</dbReference>
<reference evidence="14 15" key="1">
    <citation type="submission" date="2023-02" db="EMBL/GenBank/DDBJ databases">
        <title>Bacterial whole genomic sequence of Curvibacter sp. HBC61.</title>
        <authorList>
            <person name="Le V."/>
            <person name="Ko S.-R."/>
            <person name="Ahn C.-Y."/>
            <person name="Oh H.-M."/>
        </authorList>
    </citation>
    <scope>NUCLEOTIDE SEQUENCE [LARGE SCALE GENOMIC DNA]</scope>
    <source>
        <strain evidence="14 15">HBC61</strain>
    </source>
</reference>
<evidence type="ECO:0000256" key="11">
    <source>
        <dbReference type="ARBA" id="ARBA00047836"/>
    </source>
</evidence>
<feature type="active site" description="Proton donor/acceptor" evidence="12">
    <location>
        <position position="147"/>
    </location>
</feature>
<evidence type="ECO:0000256" key="9">
    <source>
        <dbReference type="ARBA" id="ARBA00023239"/>
    </source>
</evidence>
<dbReference type="RefSeq" id="WP_273950484.1">
    <property type="nucleotide sequence ID" value="NZ_JAQSIP010000003.1"/>
</dbReference>
<evidence type="ECO:0000256" key="2">
    <source>
        <dbReference type="ARBA" id="ARBA00005120"/>
    </source>
</evidence>
<dbReference type="PANTHER" id="PTHR12128">
    <property type="entry name" value="DIHYDRODIPICOLINATE SYNTHASE"/>
    <property type="match status" value="1"/>
</dbReference>
<evidence type="ECO:0000256" key="3">
    <source>
        <dbReference type="ARBA" id="ARBA00007592"/>
    </source>
</evidence>
<evidence type="ECO:0000256" key="5">
    <source>
        <dbReference type="ARBA" id="ARBA00022490"/>
    </source>
</evidence>
<keyword evidence="5 12" id="KW-0963">Cytoplasm</keyword>
<feature type="binding site" evidence="12">
    <location>
        <position position="61"/>
    </location>
    <ligand>
        <name>pyruvate</name>
        <dbReference type="ChEBI" id="CHEBI:15361"/>
    </ligand>
</feature>
<comment type="pathway">
    <text evidence="2 12">Amino-acid biosynthesis; L-lysine biosynthesis via DAP pathway; (S)-tetrahydrodipicolinate from L-aspartate: step 3/4.</text>
</comment>
<dbReference type="InterPro" id="IPR013785">
    <property type="entry name" value="Aldolase_TIM"/>
</dbReference>
<dbReference type="InterPro" id="IPR002220">
    <property type="entry name" value="DapA-like"/>
</dbReference>
<protein>
    <recommendedName>
        <fullName evidence="4 12">4-hydroxy-tetrahydrodipicolinate synthase</fullName>
        <shortName evidence="12">HTPA synthase</shortName>
        <ecNumber evidence="4 12">4.3.3.7</ecNumber>
    </recommendedName>
</protein>
<dbReference type="Proteomes" id="UP001528673">
    <property type="component" value="Unassembled WGS sequence"/>
</dbReference>
<dbReference type="InterPro" id="IPR020624">
    <property type="entry name" value="Schiff_base-form_aldolases_CS"/>
</dbReference>
<keyword evidence="9 12" id="KW-0456">Lyase</keyword>
<feature type="binding site" evidence="12">
    <location>
        <position position="215"/>
    </location>
    <ligand>
        <name>pyruvate</name>
        <dbReference type="ChEBI" id="CHEBI:15361"/>
    </ligand>
</feature>
<dbReference type="EMBL" id="JAQSIP010000003">
    <property type="protein sequence ID" value="MDD0838555.1"/>
    <property type="molecule type" value="Genomic_DNA"/>
</dbReference>
<dbReference type="NCBIfam" id="TIGR00674">
    <property type="entry name" value="dapA"/>
    <property type="match status" value="1"/>
</dbReference>
<evidence type="ECO:0000256" key="10">
    <source>
        <dbReference type="ARBA" id="ARBA00023270"/>
    </source>
</evidence>
<proteinExistence type="inferred from homology"/>
<comment type="caution">
    <text evidence="12">Was originally thought to be a dihydrodipicolinate synthase (DHDPS), catalyzing the condensation of (S)-aspartate-beta-semialdehyde [(S)-ASA] and pyruvate to dihydrodipicolinate (DHDP). However, it was shown in E.coli that the product of the enzymatic reaction is not dihydrodipicolinate but in fact (4S)-4-hydroxy-2,3,4,5-tetrahydro-(2S)-dipicolinic acid (HTPA), and that the consecutive dehydration reaction leading to DHDP is not spontaneous but catalyzed by DapB.</text>
</comment>
<evidence type="ECO:0000256" key="12">
    <source>
        <dbReference type="HAMAP-Rule" id="MF_00418"/>
    </source>
</evidence>
<dbReference type="Gene3D" id="3.20.20.70">
    <property type="entry name" value="Aldolase class I"/>
    <property type="match status" value="1"/>
</dbReference>
<comment type="caution">
    <text evidence="14">The sequence shown here is derived from an EMBL/GenBank/DDBJ whole genome shotgun (WGS) entry which is preliminary data.</text>
</comment>
<comment type="function">
    <text evidence="1 12">Catalyzes the condensation of (S)-aspartate-beta-semialdehyde [(S)-ASA] and pyruvate to 4-hydroxy-tetrahydrodipicolinate (HTPA).</text>
</comment>
<evidence type="ECO:0000256" key="7">
    <source>
        <dbReference type="ARBA" id="ARBA00022915"/>
    </source>
</evidence>
<comment type="subcellular location">
    <subcellularLocation>
        <location evidence="12">Cytoplasm</location>
    </subcellularLocation>
</comment>
<organism evidence="14 15">
    <name type="scientific">Curvibacter cyanobacteriorum</name>
    <dbReference type="NCBI Taxonomy" id="3026422"/>
    <lineage>
        <taxon>Bacteria</taxon>
        <taxon>Pseudomonadati</taxon>
        <taxon>Pseudomonadota</taxon>
        <taxon>Betaproteobacteria</taxon>
        <taxon>Burkholderiales</taxon>
        <taxon>Comamonadaceae</taxon>
        <taxon>Curvibacter</taxon>
    </lineage>
</organism>
<dbReference type="Pfam" id="PF00701">
    <property type="entry name" value="DHDPS"/>
    <property type="match status" value="1"/>
</dbReference>
<dbReference type="HAMAP" id="MF_00418">
    <property type="entry name" value="DapA"/>
    <property type="match status" value="1"/>
</dbReference>
<dbReference type="InterPro" id="IPR020625">
    <property type="entry name" value="Schiff_base-form_aldolases_AS"/>
</dbReference>
<evidence type="ECO:0000256" key="1">
    <source>
        <dbReference type="ARBA" id="ARBA00003294"/>
    </source>
</evidence>
<keyword evidence="10 12" id="KW-0704">Schiff base</keyword>
<keyword evidence="6 12" id="KW-0028">Amino-acid biosynthesis</keyword>
<dbReference type="PROSITE" id="PS00666">
    <property type="entry name" value="DHDPS_2"/>
    <property type="match status" value="1"/>
</dbReference>
<evidence type="ECO:0000256" key="4">
    <source>
        <dbReference type="ARBA" id="ARBA00012086"/>
    </source>
</evidence>
<dbReference type="SMART" id="SM01130">
    <property type="entry name" value="DHDPS"/>
    <property type="match status" value="1"/>
</dbReference>
<comment type="subunit">
    <text evidence="12">Homotetramer; dimer of dimers.</text>
</comment>
<evidence type="ECO:0000256" key="13">
    <source>
        <dbReference type="PIRNR" id="PIRNR001365"/>
    </source>
</evidence>
<keyword evidence="15" id="KW-1185">Reference proteome</keyword>
<evidence type="ECO:0000256" key="6">
    <source>
        <dbReference type="ARBA" id="ARBA00022605"/>
    </source>
</evidence>
<dbReference type="PANTHER" id="PTHR12128:SF66">
    <property type="entry name" value="4-HYDROXY-2-OXOGLUTARATE ALDOLASE, MITOCHONDRIAL"/>
    <property type="match status" value="1"/>
</dbReference>
<feature type="site" description="Part of a proton relay during catalysis" evidence="12">
    <location>
        <position position="121"/>
    </location>
</feature>
<keyword evidence="8 12" id="KW-0457">Lysine biosynthesis</keyword>
<feature type="active site" description="Schiff-base intermediate with substrate" evidence="12">
    <location>
        <position position="175"/>
    </location>
</feature>
<comment type="similarity">
    <text evidence="3 12 13">Belongs to the DapA family.</text>
</comment>
<sequence>MSLSVTPPPRPAHRPFRGLWLPLVTPFDTDGAVDHPRLAALTRHYSQAPQGLNGLVVCGSTGEAAALSATEQQAVLDTVLAHTTLPVVMGLSGYHLEHTLARVAALAAYPLSGWLVPAPHYIRPSQAGLQRWFERIADQAHAPVIVYDIPYRTGSTLSLATLRALAQHPQIQAIKDCGGDPAKTEALIRDGQWQVLAGEDRQIFSTVALGGHGAIAASAHWQPARLAQVLALLAAGELAQARQAWQPLQPMIELLFEEPNPAPIKALLAGQGRLLPHLREPMTPASAALQARLLAQDRALT</sequence>
<comment type="catalytic activity">
    <reaction evidence="11 12">
        <text>L-aspartate 4-semialdehyde + pyruvate = (2S,4S)-4-hydroxy-2,3,4,5-tetrahydrodipicolinate + H2O + H(+)</text>
        <dbReference type="Rhea" id="RHEA:34171"/>
        <dbReference type="ChEBI" id="CHEBI:15361"/>
        <dbReference type="ChEBI" id="CHEBI:15377"/>
        <dbReference type="ChEBI" id="CHEBI:15378"/>
        <dbReference type="ChEBI" id="CHEBI:67139"/>
        <dbReference type="ChEBI" id="CHEBI:537519"/>
        <dbReference type="EC" id="4.3.3.7"/>
    </reaction>
</comment>
<dbReference type="GO" id="GO:0008840">
    <property type="term" value="F:4-hydroxy-tetrahydrodipicolinate synthase activity"/>
    <property type="evidence" value="ECO:0007669"/>
    <property type="project" value="UniProtKB-EC"/>
</dbReference>
<dbReference type="PROSITE" id="PS00665">
    <property type="entry name" value="DHDPS_1"/>
    <property type="match status" value="1"/>
</dbReference>